<protein>
    <submittedName>
        <fullName evidence="1">Uncharacterized protein</fullName>
    </submittedName>
</protein>
<evidence type="ECO:0000313" key="2">
    <source>
        <dbReference type="Proteomes" id="UP000271683"/>
    </source>
</evidence>
<dbReference type="EMBL" id="RJKL01000001">
    <property type="protein sequence ID" value="ROP28489.1"/>
    <property type="molecule type" value="Genomic_DNA"/>
</dbReference>
<dbReference type="AlphaFoldDB" id="A0A3N1GDX9"/>
<name>A0A3N1GDX9_9ACTN</name>
<sequence length="42" mass="4449">MGPSRFLSAHVGAALLGNLLHVVDAGNGRLEWAELLLSHLRG</sequence>
<proteinExistence type="predicted"/>
<comment type="caution">
    <text evidence="1">The sequence shown here is derived from an EMBL/GenBank/DDBJ whole genome shotgun (WGS) entry which is preliminary data.</text>
</comment>
<gene>
    <name evidence="1" type="ORF">EDD30_1253</name>
</gene>
<reference evidence="1 2" key="1">
    <citation type="submission" date="2018-11" db="EMBL/GenBank/DDBJ databases">
        <title>Sequencing the genomes of 1000 actinobacteria strains.</title>
        <authorList>
            <person name="Klenk H.-P."/>
        </authorList>
    </citation>
    <scope>NUCLEOTIDE SEQUENCE [LARGE SCALE GENOMIC DNA]</scope>
    <source>
        <strain evidence="1 2">DSM 43634</strain>
    </source>
</reference>
<evidence type="ECO:0000313" key="1">
    <source>
        <dbReference type="EMBL" id="ROP28489.1"/>
    </source>
</evidence>
<accession>A0A3N1GDX9</accession>
<organism evidence="1 2">
    <name type="scientific">Couchioplanes caeruleus</name>
    <dbReference type="NCBI Taxonomy" id="56438"/>
    <lineage>
        <taxon>Bacteria</taxon>
        <taxon>Bacillati</taxon>
        <taxon>Actinomycetota</taxon>
        <taxon>Actinomycetes</taxon>
        <taxon>Micromonosporales</taxon>
        <taxon>Micromonosporaceae</taxon>
        <taxon>Couchioplanes</taxon>
    </lineage>
</organism>
<dbReference type="Proteomes" id="UP000271683">
    <property type="component" value="Unassembled WGS sequence"/>
</dbReference>